<dbReference type="InterPro" id="IPR016171">
    <property type="entry name" value="Vanillyl_alc_oxidase_C-sub2"/>
</dbReference>
<evidence type="ECO:0000313" key="5">
    <source>
        <dbReference type="Proteomes" id="UP001054902"/>
    </source>
</evidence>
<feature type="compositionally biased region" description="Polar residues" evidence="2">
    <location>
        <begin position="1"/>
        <end position="26"/>
    </location>
</feature>
<dbReference type="InterPro" id="IPR006094">
    <property type="entry name" value="Oxid_FAD_bind_N"/>
</dbReference>
<dbReference type="EMBL" id="BLLK01000020">
    <property type="protein sequence ID" value="GFH44719.1"/>
    <property type="molecule type" value="Genomic_DNA"/>
</dbReference>
<gene>
    <name evidence="4" type="ORF">CTEN210_01193</name>
</gene>
<dbReference type="Gene3D" id="3.30.70.2520">
    <property type="match status" value="1"/>
</dbReference>
<dbReference type="Pfam" id="PF01565">
    <property type="entry name" value="FAD_binding_4"/>
    <property type="match status" value="1"/>
</dbReference>
<evidence type="ECO:0000313" key="4">
    <source>
        <dbReference type="EMBL" id="GFH44719.1"/>
    </source>
</evidence>
<dbReference type="Gene3D" id="1.10.45.10">
    <property type="entry name" value="Vanillyl-alcohol Oxidase, Chain A, domain 4"/>
    <property type="match status" value="1"/>
</dbReference>
<dbReference type="GO" id="GO:0016020">
    <property type="term" value="C:membrane"/>
    <property type="evidence" value="ECO:0007669"/>
    <property type="project" value="InterPro"/>
</dbReference>
<organism evidence="4 5">
    <name type="scientific">Chaetoceros tenuissimus</name>
    <dbReference type="NCBI Taxonomy" id="426638"/>
    <lineage>
        <taxon>Eukaryota</taxon>
        <taxon>Sar</taxon>
        <taxon>Stramenopiles</taxon>
        <taxon>Ochrophyta</taxon>
        <taxon>Bacillariophyta</taxon>
        <taxon>Coscinodiscophyceae</taxon>
        <taxon>Chaetocerotophycidae</taxon>
        <taxon>Chaetocerotales</taxon>
        <taxon>Chaetocerotaceae</taxon>
        <taxon>Chaetoceros</taxon>
    </lineage>
</organism>
<evidence type="ECO:0000259" key="3">
    <source>
        <dbReference type="PROSITE" id="PS51387"/>
    </source>
</evidence>
<dbReference type="InterPro" id="IPR016166">
    <property type="entry name" value="FAD-bd_PCMH"/>
</dbReference>
<comment type="caution">
    <text evidence="4">The sequence shown here is derived from an EMBL/GenBank/DDBJ whole genome shotgun (WGS) entry which is preliminary data.</text>
</comment>
<dbReference type="Proteomes" id="UP001054902">
    <property type="component" value="Unassembled WGS sequence"/>
</dbReference>
<dbReference type="InterPro" id="IPR010031">
    <property type="entry name" value="FAD_lactone_oxidase-like"/>
</dbReference>
<dbReference type="InterPro" id="IPR007173">
    <property type="entry name" value="ALO_C"/>
</dbReference>
<accession>A0AAD3GZV0</accession>
<evidence type="ECO:0000256" key="1">
    <source>
        <dbReference type="ARBA" id="ARBA00023002"/>
    </source>
</evidence>
<dbReference type="Gene3D" id="3.30.43.10">
    <property type="entry name" value="Uridine Diphospho-n-acetylenolpyruvylglucosamine Reductase, domain 2"/>
    <property type="match status" value="1"/>
</dbReference>
<dbReference type="PROSITE" id="PS51387">
    <property type="entry name" value="FAD_PCMH"/>
    <property type="match status" value="1"/>
</dbReference>
<dbReference type="InterPro" id="IPR016169">
    <property type="entry name" value="FAD-bd_PCMH_sub2"/>
</dbReference>
<feature type="region of interest" description="Disordered" evidence="2">
    <location>
        <begin position="1"/>
        <end position="27"/>
    </location>
</feature>
<reference evidence="4 5" key="1">
    <citation type="journal article" date="2021" name="Sci. Rep.">
        <title>The genome of the diatom Chaetoceros tenuissimus carries an ancient integrated fragment of an extant virus.</title>
        <authorList>
            <person name="Hongo Y."/>
            <person name="Kimura K."/>
            <person name="Takaki Y."/>
            <person name="Yoshida Y."/>
            <person name="Baba S."/>
            <person name="Kobayashi G."/>
            <person name="Nagasaki K."/>
            <person name="Hano T."/>
            <person name="Tomaru Y."/>
        </authorList>
    </citation>
    <scope>NUCLEOTIDE SEQUENCE [LARGE SCALE GENOMIC DNA]</scope>
    <source>
        <strain evidence="4 5">NIES-3715</strain>
    </source>
</reference>
<dbReference type="Pfam" id="PF04030">
    <property type="entry name" value="ALO"/>
    <property type="match status" value="1"/>
</dbReference>
<dbReference type="PIRSF" id="PIRSF000136">
    <property type="entry name" value="LGO_GLO"/>
    <property type="match status" value="1"/>
</dbReference>
<dbReference type="Gene3D" id="3.30.465.10">
    <property type="match status" value="1"/>
</dbReference>
<dbReference type="InterPro" id="IPR016167">
    <property type="entry name" value="FAD-bd_PCMH_sub1"/>
</dbReference>
<keyword evidence="1" id="KW-0560">Oxidoreductase</keyword>
<sequence>MAPNNEKLNQENVSTSGEALDDSSSAAPGKVMNWAETVTVESEKFRFPENIEEIQELIRTHDKIRCAGALHSCAPLIASDDIIMSLTKLDKILEIDPDAKTARVQSGVPIHNLCEALVPYGLAVGTLGTIDWQTISGAVMTGTHGGALTVPSLHDFVTSYTLVKPNTEIITVSREEDPHLFSAMAPSMGVFGTVVELTIKCVPLQMLEAKFETVSFDTLVNDTTFADTMEQNKYARVVIYPSINKATLWTANPIDPSDIPAMIANGAYDSTKDYMNFRNNKEKELLEKYLKLCDEESFDAADETLFEVLASQESRLGHYIGRYNHVLCKERNNGIPHADIEFNFDYRDHLKVLSTVQEYCNNNRVPYYNYEIRTTKQDNAMMSCCSDRDAMWIDFQAKADVSKEFFGAMEKVLRPIGFRKHWAKGLENTDPAYVVNQFSRIDEFVALMKEFDPAGKFRNRQGEEWYQSITQLLKERKNGSGPDYGENLKDSIVDTEHTLPLRLDYTIH</sequence>
<protein>
    <recommendedName>
        <fullName evidence="3">FAD-binding PCMH-type domain-containing protein</fullName>
    </recommendedName>
</protein>
<evidence type="ECO:0000256" key="2">
    <source>
        <dbReference type="SAM" id="MobiDB-lite"/>
    </source>
</evidence>
<dbReference type="PANTHER" id="PTHR43762">
    <property type="entry name" value="L-GULONOLACTONE OXIDASE"/>
    <property type="match status" value="1"/>
</dbReference>
<name>A0AAD3GZV0_9STRA</name>
<dbReference type="AlphaFoldDB" id="A0AAD3GZV0"/>
<keyword evidence="5" id="KW-1185">Reference proteome</keyword>
<dbReference type="GO" id="GO:0003885">
    <property type="term" value="F:D-arabinono-1,4-lactone oxidase activity"/>
    <property type="evidence" value="ECO:0007669"/>
    <property type="project" value="InterPro"/>
</dbReference>
<dbReference type="GO" id="GO:0071949">
    <property type="term" value="F:FAD binding"/>
    <property type="evidence" value="ECO:0007669"/>
    <property type="project" value="InterPro"/>
</dbReference>
<dbReference type="SUPFAM" id="SSF56176">
    <property type="entry name" value="FAD-binding/transporter-associated domain-like"/>
    <property type="match status" value="1"/>
</dbReference>
<proteinExistence type="predicted"/>
<dbReference type="InterPro" id="IPR036318">
    <property type="entry name" value="FAD-bd_PCMH-like_sf"/>
</dbReference>
<feature type="domain" description="FAD-binding PCMH-type" evidence="3">
    <location>
        <begin position="37"/>
        <end position="204"/>
    </location>
</feature>
<dbReference type="PANTHER" id="PTHR43762:SF1">
    <property type="entry name" value="D-ARABINONO-1,4-LACTONE OXIDASE"/>
    <property type="match status" value="1"/>
</dbReference>